<proteinExistence type="predicted"/>
<gene>
    <name evidence="1" type="ORF">BV25DRAFT_1826948</name>
</gene>
<dbReference type="EMBL" id="MU277214">
    <property type="protein sequence ID" value="KAI0061094.1"/>
    <property type="molecule type" value="Genomic_DNA"/>
</dbReference>
<reference evidence="1" key="1">
    <citation type="submission" date="2021-03" db="EMBL/GenBank/DDBJ databases">
        <authorList>
            <consortium name="DOE Joint Genome Institute"/>
            <person name="Ahrendt S."/>
            <person name="Looney B.P."/>
            <person name="Miyauchi S."/>
            <person name="Morin E."/>
            <person name="Drula E."/>
            <person name="Courty P.E."/>
            <person name="Chicoki N."/>
            <person name="Fauchery L."/>
            <person name="Kohler A."/>
            <person name="Kuo A."/>
            <person name="Labutti K."/>
            <person name="Pangilinan J."/>
            <person name="Lipzen A."/>
            <person name="Riley R."/>
            <person name="Andreopoulos W."/>
            <person name="He G."/>
            <person name="Johnson J."/>
            <person name="Barry K.W."/>
            <person name="Grigoriev I.V."/>
            <person name="Nagy L."/>
            <person name="Hibbett D."/>
            <person name="Henrissat B."/>
            <person name="Matheny P.B."/>
            <person name="Labbe J."/>
            <person name="Martin F."/>
        </authorList>
    </citation>
    <scope>NUCLEOTIDE SEQUENCE</scope>
    <source>
        <strain evidence="1">HHB10654</strain>
    </source>
</reference>
<keyword evidence="2" id="KW-1185">Reference proteome</keyword>
<organism evidence="1 2">
    <name type="scientific">Artomyces pyxidatus</name>
    <dbReference type="NCBI Taxonomy" id="48021"/>
    <lineage>
        <taxon>Eukaryota</taxon>
        <taxon>Fungi</taxon>
        <taxon>Dikarya</taxon>
        <taxon>Basidiomycota</taxon>
        <taxon>Agaricomycotina</taxon>
        <taxon>Agaricomycetes</taxon>
        <taxon>Russulales</taxon>
        <taxon>Auriscalpiaceae</taxon>
        <taxon>Artomyces</taxon>
    </lineage>
</organism>
<reference evidence="1" key="2">
    <citation type="journal article" date="2022" name="New Phytol.">
        <title>Evolutionary transition to the ectomycorrhizal habit in the genomes of a hyperdiverse lineage of mushroom-forming fungi.</title>
        <authorList>
            <person name="Looney B."/>
            <person name="Miyauchi S."/>
            <person name="Morin E."/>
            <person name="Drula E."/>
            <person name="Courty P.E."/>
            <person name="Kohler A."/>
            <person name="Kuo A."/>
            <person name="LaButti K."/>
            <person name="Pangilinan J."/>
            <person name="Lipzen A."/>
            <person name="Riley R."/>
            <person name="Andreopoulos W."/>
            <person name="He G."/>
            <person name="Johnson J."/>
            <person name="Nolan M."/>
            <person name="Tritt A."/>
            <person name="Barry K.W."/>
            <person name="Grigoriev I.V."/>
            <person name="Nagy L.G."/>
            <person name="Hibbett D."/>
            <person name="Henrissat B."/>
            <person name="Matheny P.B."/>
            <person name="Labbe J."/>
            <person name="Martin F.M."/>
        </authorList>
    </citation>
    <scope>NUCLEOTIDE SEQUENCE</scope>
    <source>
        <strain evidence="1">HHB10654</strain>
    </source>
</reference>
<sequence>MNSAPTLDEILVVARRATHILQTDLRMSCCVFGGAAVHMWAEIYRIPGDVDIVVMNNSYHGPEDVKELIVRRDRRFYLVNSTNPSATYRILWYHLPSGRSVKVDILVPGFDNLDLPQIDDGLIAYWENVPVMPLFPLLLMKVQGWWHHRTSNRRDFKAKEGADIEDIAALLRVAQDRGEHLTHERGNWDQKFLDNGEFHVQKFMRIGYRDAWRALGFRV</sequence>
<evidence type="ECO:0000313" key="2">
    <source>
        <dbReference type="Proteomes" id="UP000814140"/>
    </source>
</evidence>
<comment type="caution">
    <text evidence="1">The sequence shown here is derived from an EMBL/GenBank/DDBJ whole genome shotgun (WGS) entry which is preliminary data.</text>
</comment>
<accession>A0ACB8SXH0</accession>
<dbReference type="Proteomes" id="UP000814140">
    <property type="component" value="Unassembled WGS sequence"/>
</dbReference>
<evidence type="ECO:0000313" key="1">
    <source>
        <dbReference type="EMBL" id="KAI0061094.1"/>
    </source>
</evidence>
<name>A0ACB8SXH0_9AGAM</name>
<protein>
    <submittedName>
        <fullName evidence="1">Uncharacterized protein</fullName>
    </submittedName>
</protein>